<evidence type="ECO:0000313" key="4">
    <source>
        <dbReference type="EMBL" id="CAB4767028.1"/>
    </source>
</evidence>
<dbReference type="InterPro" id="IPR005471">
    <property type="entry name" value="Tscrpt_reg_IclR_N"/>
</dbReference>
<evidence type="ECO:0000313" key="3">
    <source>
        <dbReference type="EMBL" id="CAB4668736.1"/>
    </source>
</evidence>
<sequence length="116" mass="13017">MYEFPNSPASCTHSGMRFPHVSDDNPFKVLSPGVESDVLCILGRSPREHSASDIAGLTNRSRSQVHMVLLRLVHHELVLRCVLEHWSGYRLNPQHPLTEHVKAIAQLRVTRSTEGA</sequence>
<dbReference type="InterPro" id="IPR036388">
    <property type="entry name" value="WH-like_DNA-bd_sf"/>
</dbReference>
<dbReference type="InterPro" id="IPR036390">
    <property type="entry name" value="WH_DNA-bd_sf"/>
</dbReference>
<dbReference type="EMBL" id="CAEZZL010000100">
    <property type="protein sequence ID" value="CAB4767028.1"/>
    <property type="molecule type" value="Genomic_DNA"/>
</dbReference>
<name>A0A6J7SWS1_9ZZZZ</name>
<evidence type="ECO:0000259" key="1">
    <source>
        <dbReference type="Pfam" id="PF09339"/>
    </source>
</evidence>
<evidence type="ECO:0000313" key="2">
    <source>
        <dbReference type="EMBL" id="CAB4367661.1"/>
    </source>
</evidence>
<dbReference type="GO" id="GO:0006355">
    <property type="term" value="P:regulation of DNA-templated transcription"/>
    <property type="evidence" value="ECO:0007669"/>
    <property type="project" value="InterPro"/>
</dbReference>
<dbReference type="EMBL" id="CAFBQH010000012">
    <property type="protein sequence ID" value="CAB5045839.1"/>
    <property type="molecule type" value="Genomic_DNA"/>
</dbReference>
<accession>A0A6J7SWS1</accession>
<dbReference type="AlphaFoldDB" id="A0A6J7SWS1"/>
<dbReference type="GO" id="GO:0003677">
    <property type="term" value="F:DNA binding"/>
    <property type="evidence" value="ECO:0007669"/>
    <property type="project" value="InterPro"/>
</dbReference>
<proteinExistence type="predicted"/>
<dbReference type="Gene3D" id="1.10.10.10">
    <property type="entry name" value="Winged helix-like DNA-binding domain superfamily/Winged helix DNA-binding domain"/>
    <property type="match status" value="1"/>
</dbReference>
<dbReference type="SUPFAM" id="SSF46785">
    <property type="entry name" value="Winged helix' DNA-binding domain"/>
    <property type="match status" value="1"/>
</dbReference>
<gene>
    <name evidence="3" type="ORF">UFOPK2334_00394</name>
    <name evidence="4" type="ORF">UFOPK2870_01093</name>
    <name evidence="2" type="ORF">UFOPK4179_00449</name>
    <name evidence="5" type="ORF">UFOPK4293_00316</name>
</gene>
<organism evidence="5">
    <name type="scientific">freshwater metagenome</name>
    <dbReference type="NCBI Taxonomy" id="449393"/>
    <lineage>
        <taxon>unclassified sequences</taxon>
        <taxon>metagenomes</taxon>
        <taxon>ecological metagenomes</taxon>
    </lineage>
</organism>
<reference evidence="5" key="1">
    <citation type="submission" date="2020-05" db="EMBL/GenBank/DDBJ databases">
        <authorList>
            <person name="Chiriac C."/>
            <person name="Salcher M."/>
            <person name="Ghai R."/>
            <person name="Kavagutti S V."/>
        </authorList>
    </citation>
    <scope>NUCLEOTIDE SEQUENCE</scope>
</reference>
<feature type="domain" description="HTH iclR-type" evidence="1">
    <location>
        <begin position="37"/>
        <end position="78"/>
    </location>
</feature>
<dbReference type="Pfam" id="PF09339">
    <property type="entry name" value="HTH_IclR"/>
    <property type="match status" value="1"/>
</dbReference>
<protein>
    <submittedName>
        <fullName evidence="5">Unannotated protein</fullName>
    </submittedName>
</protein>
<dbReference type="EMBL" id="CAEZXA010000020">
    <property type="protein sequence ID" value="CAB4668736.1"/>
    <property type="molecule type" value="Genomic_DNA"/>
</dbReference>
<dbReference type="EMBL" id="CAETWZ010000028">
    <property type="protein sequence ID" value="CAB4367661.1"/>
    <property type="molecule type" value="Genomic_DNA"/>
</dbReference>
<evidence type="ECO:0000313" key="5">
    <source>
        <dbReference type="EMBL" id="CAB5045839.1"/>
    </source>
</evidence>